<evidence type="ECO:0000313" key="3">
    <source>
        <dbReference type="Proteomes" id="UP000195880"/>
    </source>
</evidence>
<dbReference type="PANTHER" id="PTHR43481:SF4">
    <property type="entry name" value="GLYCEROL-1-PHOSPHATE PHOSPHOHYDROLASE 1-RELATED"/>
    <property type="match status" value="1"/>
</dbReference>
<dbReference type="SUPFAM" id="SSF56784">
    <property type="entry name" value="HAD-like"/>
    <property type="match status" value="1"/>
</dbReference>
<accession>A0A291W3L1</accession>
<feature type="region of interest" description="Disordered" evidence="1">
    <location>
        <begin position="229"/>
        <end position="272"/>
    </location>
</feature>
<dbReference type="Gene3D" id="3.40.50.1000">
    <property type="entry name" value="HAD superfamily/HAD-like"/>
    <property type="match status" value="1"/>
</dbReference>
<geneLocation type="plasmid" evidence="3">
    <name>pmdjk44.1</name>
</geneLocation>
<gene>
    <name evidence="2" type="ORF">SMD44_p10109</name>
</gene>
<dbReference type="SFLD" id="SFLDG01129">
    <property type="entry name" value="C1.5:_HAD__Beta-PGM__Phosphata"/>
    <property type="match status" value="1"/>
</dbReference>
<dbReference type="Pfam" id="PF00702">
    <property type="entry name" value="Hydrolase"/>
    <property type="match status" value="1"/>
</dbReference>
<dbReference type="EMBL" id="CP023976">
    <property type="protein sequence ID" value="ATM24608.1"/>
    <property type="molecule type" value="Genomic_DNA"/>
</dbReference>
<dbReference type="InterPro" id="IPR023198">
    <property type="entry name" value="PGP-like_dom2"/>
</dbReference>
<dbReference type="Proteomes" id="UP000195880">
    <property type="component" value="Plasmid pMDJK44.1"/>
</dbReference>
<dbReference type="InterPro" id="IPR051806">
    <property type="entry name" value="HAD-like_SPP"/>
</dbReference>
<feature type="compositionally biased region" description="Pro residues" evidence="1">
    <location>
        <begin position="252"/>
        <end position="272"/>
    </location>
</feature>
<dbReference type="Gene3D" id="1.10.150.240">
    <property type="entry name" value="Putative phosphatase, domain 2"/>
    <property type="match status" value="1"/>
</dbReference>
<feature type="region of interest" description="Disordered" evidence="1">
    <location>
        <begin position="1"/>
        <end position="25"/>
    </location>
</feature>
<dbReference type="SFLD" id="SFLDS00003">
    <property type="entry name" value="Haloacid_Dehalogenase"/>
    <property type="match status" value="1"/>
</dbReference>
<name>A0A291W3L1_9ACTN</name>
<dbReference type="GO" id="GO:0050308">
    <property type="term" value="F:sugar-phosphatase activity"/>
    <property type="evidence" value="ECO:0007669"/>
    <property type="project" value="TreeGrafter"/>
</dbReference>
<dbReference type="AlphaFoldDB" id="A0A291W3L1"/>
<proteinExistence type="predicted"/>
<keyword evidence="2" id="KW-0614">Plasmid</keyword>
<evidence type="ECO:0000256" key="1">
    <source>
        <dbReference type="SAM" id="MobiDB-lite"/>
    </source>
</evidence>
<dbReference type="NCBIfam" id="TIGR01509">
    <property type="entry name" value="HAD-SF-IA-v3"/>
    <property type="match status" value="1"/>
</dbReference>
<dbReference type="PRINTS" id="PR00413">
    <property type="entry name" value="HADHALOGNASE"/>
</dbReference>
<evidence type="ECO:0000313" key="2">
    <source>
        <dbReference type="EMBL" id="ATM24608.1"/>
    </source>
</evidence>
<protein>
    <submittedName>
        <fullName evidence="2">HAD-superfamily hydrolase, subfamily IA, variant 3</fullName>
    </submittedName>
</protein>
<dbReference type="PANTHER" id="PTHR43481">
    <property type="entry name" value="FRUCTOSE-1-PHOSPHATE PHOSPHATASE"/>
    <property type="match status" value="1"/>
</dbReference>
<dbReference type="InterPro" id="IPR006439">
    <property type="entry name" value="HAD-SF_hydro_IA"/>
</dbReference>
<organism evidence="2 3">
    <name type="scientific">Streptomyces alboflavus</name>
    <dbReference type="NCBI Taxonomy" id="67267"/>
    <lineage>
        <taxon>Bacteria</taxon>
        <taxon>Bacillati</taxon>
        <taxon>Actinomycetota</taxon>
        <taxon>Actinomycetes</taxon>
        <taxon>Kitasatosporales</taxon>
        <taxon>Streptomycetaceae</taxon>
        <taxon>Streptomyces</taxon>
    </lineage>
</organism>
<dbReference type="KEGG" id="salf:SMD44_p10109"/>
<reference evidence="2 3" key="1">
    <citation type="submission" date="2017-10" db="EMBL/GenBank/DDBJ databases">
        <title>Streptomyces alboflavus Genome sequencing and assembly.</title>
        <authorList>
            <person name="Wang Y."/>
            <person name="Du B."/>
            <person name="Ding Y."/>
            <person name="Liu H."/>
            <person name="Hou Q."/>
            <person name="Liu K."/>
            <person name="Wang C."/>
            <person name="Yao L."/>
        </authorList>
    </citation>
    <scope>NUCLEOTIDE SEQUENCE [LARGE SCALE GENOMIC DNA]</scope>
    <source>
        <strain evidence="2 3">MDJK44</strain>
        <plasmid evidence="3">Plasmid pmdjk44.1</plasmid>
    </source>
</reference>
<dbReference type="InterPro" id="IPR023214">
    <property type="entry name" value="HAD_sf"/>
</dbReference>
<sequence>MGRLPVLRPPHRRGRRMNGTPVPGPGPVGYCAPEIPGGIAALVFDFDGTLADTTPGHEQALRTALQPYGLHLDHDWYRRHVGLSIQDLLAALPGGSSLPHESVIRSSRTQLLAAVGRITPLPCVVALLRTARRAGLPCAVASGASRLLVRPGIDALDLAGEFAAVVTREDVARGKPAPDLYLAAARQLGFAPGRCLAVDDAPDGIASARAAAMPVITVKDGHLAPVGITTAPPGGGASACDRGTPAAARAPDAPPHASLPPRPGPAQPPPLR</sequence>
<keyword evidence="2" id="KW-0378">Hydrolase</keyword>
<keyword evidence="3" id="KW-1185">Reference proteome</keyword>
<dbReference type="InterPro" id="IPR036412">
    <property type="entry name" value="HAD-like_sf"/>
</dbReference>